<organism evidence="2 3">
    <name type="scientific">Maudiozyma humilis</name>
    <name type="common">Sour dough yeast</name>
    <name type="synonym">Kazachstania humilis</name>
    <dbReference type="NCBI Taxonomy" id="51915"/>
    <lineage>
        <taxon>Eukaryota</taxon>
        <taxon>Fungi</taxon>
        <taxon>Dikarya</taxon>
        <taxon>Ascomycota</taxon>
        <taxon>Saccharomycotina</taxon>
        <taxon>Saccharomycetes</taxon>
        <taxon>Saccharomycetales</taxon>
        <taxon>Saccharomycetaceae</taxon>
        <taxon>Maudiozyma</taxon>
    </lineage>
</organism>
<dbReference type="Proteomes" id="UP001377567">
    <property type="component" value="Unassembled WGS sequence"/>
</dbReference>
<comment type="caution">
    <text evidence="2">The sequence shown here is derived from an EMBL/GenBank/DDBJ whole genome shotgun (WGS) entry which is preliminary data.</text>
</comment>
<reference evidence="2 3" key="1">
    <citation type="journal article" date="2023" name="Elife">
        <title>Identification of key yeast species and microbe-microbe interactions impacting larval growth of Drosophila in the wild.</title>
        <authorList>
            <person name="Mure A."/>
            <person name="Sugiura Y."/>
            <person name="Maeda R."/>
            <person name="Honda K."/>
            <person name="Sakurai N."/>
            <person name="Takahashi Y."/>
            <person name="Watada M."/>
            <person name="Katoh T."/>
            <person name="Gotoh A."/>
            <person name="Gotoh Y."/>
            <person name="Taniguchi I."/>
            <person name="Nakamura K."/>
            <person name="Hayashi T."/>
            <person name="Katayama T."/>
            <person name="Uemura T."/>
            <person name="Hattori Y."/>
        </authorList>
    </citation>
    <scope>NUCLEOTIDE SEQUENCE [LARGE SCALE GENOMIC DNA]</scope>
    <source>
        <strain evidence="2 3">KH-74</strain>
    </source>
</reference>
<proteinExistence type="predicted"/>
<gene>
    <name evidence="2" type="ORF">DAKH74_023000</name>
</gene>
<protein>
    <submittedName>
        <fullName evidence="2">Uncharacterized protein</fullName>
    </submittedName>
</protein>
<feature type="compositionally biased region" description="Basic and acidic residues" evidence="1">
    <location>
        <begin position="251"/>
        <end position="261"/>
    </location>
</feature>
<dbReference type="EMBL" id="BTGD01000005">
    <property type="protein sequence ID" value="GMM55684.1"/>
    <property type="molecule type" value="Genomic_DNA"/>
</dbReference>
<evidence type="ECO:0000256" key="1">
    <source>
        <dbReference type="SAM" id="MobiDB-lite"/>
    </source>
</evidence>
<sequence length="584" mass="65967">MNHMDEDFSPVRKSKVAVNYGEIIQDTKSEHQQLKKLRNILLIPLGMNSHSGSLANDQMTENPEHSLSPIDTQLTQLPIITSHTGRNEHGVSSESTTDDKVLHESLPSAPTRVFKPRKKHPRQAMVFDPLRLSKIVSATSQNIPIQSKSDTTEPTDPNRLFKVTGHKQGMIPLLAAHVKQRDEPKGDEIRPAKRSRTQEEIPAPKSNQKSDLSSSIEESDSSSVLNSSASSSEADSPDSLPSPVEQPYPLSEERESGRDESLNVTRPTLKYIKDNDEFMAKLDSTIKKWYVSKQSCACPKYFQETANSVSSLVNKAMDSQTFNGPVVFQGFYKYSFEVIERAVKKTCLEKDIQIMKISIPPISRKQDSKSAETQQKARKVSLDFPTDQLKEQFFQDVGKNFNLKSITETIVRSIHHIKQKEGQQNSNYIIFVSARDINAIDVPAMRAYWKILHETLQSADVPVIMLGFRHISGKPSKIPQFLESSQVVNIKSIKSLKEFQQIFIELLDLDIKGDAENSYIQNWRSELDSIIQNTNSFLYFLTKITYMSGEGPLSALFALHQSINHCQDHDSVYILLSSRTKDQN</sequence>
<evidence type="ECO:0000313" key="3">
    <source>
        <dbReference type="Proteomes" id="UP001377567"/>
    </source>
</evidence>
<feature type="compositionally biased region" description="Basic and acidic residues" evidence="1">
    <location>
        <begin position="85"/>
        <end position="103"/>
    </location>
</feature>
<keyword evidence="3" id="KW-1185">Reference proteome</keyword>
<evidence type="ECO:0000313" key="2">
    <source>
        <dbReference type="EMBL" id="GMM55684.1"/>
    </source>
</evidence>
<accession>A0AAV5RYZ8</accession>
<feature type="region of interest" description="Disordered" evidence="1">
    <location>
        <begin position="83"/>
        <end position="122"/>
    </location>
</feature>
<name>A0AAV5RYZ8_MAUHU</name>
<feature type="compositionally biased region" description="Low complexity" evidence="1">
    <location>
        <begin position="210"/>
        <end position="243"/>
    </location>
</feature>
<dbReference type="AlphaFoldDB" id="A0AAV5RYZ8"/>
<feature type="region of interest" description="Disordered" evidence="1">
    <location>
        <begin position="175"/>
        <end position="262"/>
    </location>
</feature>
<feature type="compositionally biased region" description="Basic and acidic residues" evidence="1">
    <location>
        <begin position="179"/>
        <end position="199"/>
    </location>
</feature>